<dbReference type="AlphaFoldDB" id="A0A1Q3BSF8"/>
<proteinExistence type="predicted"/>
<evidence type="ECO:0000313" key="1">
    <source>
        <dbReference type="EMBL" id="GAV70906.1"/>
    </source>
</evidence>
<organism evidence="1 2">
    <name type="scientific">Cephalotus follicularis</name>
    <name type="common">Albany pitcher plant</name>
    <dbReference type="NCBI Taxonomy" id="3775"/>
    <lineage>
        <taxon>Eukaryota</taxon>
        <taxon>Viridiplantae</taxon>
        <taxon>Streptophyta</taxon>
        <taxon>Embryophyta</taxon>
        <taxon>Tracheophyta</taxon>
        <taxon>Spermatophyta</taxon>
        <taxon>Magnoliopsida</taxon>
        <taxon>eudicotyledons</taxon>
        <taxon>Gunneridae</taxon>
        <taxon>Pentapetalae</taxon>
        <taxon>rosids</taxon>
        <taxon>fabids</taxon>
        <taxon>Oxalidales</taxon>
        <taxon>Cephalotaceae</taxon>
        <taxon>Cephalotus</taxon>
    </lineage>
</organism>
<dbReference type="STRING" id="3775.A0A1Q3BSF8"/>
<feature type="non-terminal residue" evidence="1">
    <location>
        <position position="100"/>
    </location>
</feature>
<dbReference type="PANTHER" id="PTHR33132">
    <property type="entry name" value="OSJNBB0118P14.9 PROTEIN"/>
    <property type="match status" value="1"/>
</dbReference>
<feature type="non-terminal residue" evidence="1">
    <location>
        <position position="1"/>
    </location>
</feature>
<evidence type="ECO:0000313" key="2">
    <source>
        <dbReference type="Proteomes" id="UP000187406"/>
    </source>
</evidence>
<reference evidence="2" key="1">
    <citation type="submission" date="2016-04" db="EMBL/GenBank/DDBJ databases">
        <title>Cephalotus genome sequencing.</title>
        <authorList>
            <person name="Fukushima K."/>
            <person name="Hasebe M."/>
            <person name="Fang X."/>
        </authorList>
    </citation>
    <scope>NUCLEOTIDE SEQUENCE [LARGE SCALE GENOMIC DNA]</scope>
    <source>
        <strain evidence="2">cv. St1</strain>
    </source>
</reference>
<dbReference type="InParanoid" id="A0A1Q3BSF8"/>
<keyword evidence="2" id="KW-1185">Reference proteome</keyword>
<dbReference type="EMBL" id="BDDD01000852">
    <property type="protein sequence ID" value="GAV70906.1"/>
    <property type="molecule type" value="Genomic_DNA"/>
</dbReference>
<dbReference type="Proteomes" id="UP000187406">
    <property type="component" value="Unassembled WGS sequence"/>
</dbReference>
<comment type="caution">
    <text evidence="1">The sequence shown here is derived from an EMBL/GenBank/DDBJ whole genome shotgun (WGS) entry which is preliminary data.</text>
</comment>
<dbReference type="PANTHER" id="PTHR33132:SF142">
    <property type="entry name" value="SERINE-RICH PROTEIN-LIKE PROTEIN"/>
    <property type="match status" value="1"/>
</dbReference>
<gene>
    <name evidence="1" type="ORF">CFOL_v3_14404</name>
</gene>
<accession>A0A1Q3BSF8</accession>
<dbReference type="OrthoDB" id="638181at2759"/>
<sequence>SSSSSSRTCLCSPTTHPGSFRCALHRNSQKVSGKSTSVSINVNRLMNSEVMITSKTNVVKAFLMQIIKPSSRDLQRRRNFQPKPTRFCQMCSNGHGVPVS</sequence>
<protein>
    <submittedName>
        <fullName evidence="1">Uncharacterized protein</fullName>
    </submittedName>
</protein>
<name>A0A1Q3BSF8_CEPFO</name>